<keyword evidence="1" id="KW-1185">Reference proteome</keyword>
<dbReference type="AlphaFoldDB" id="A0A6J1VTL9"/>
<protein>
    <submittedName>
        <fullName evidence="2">Cullin-2-like</fullName>
    </submittedName>
</protein>
<dbReference type="InterPro" id="IPR016159">
    <property type="entry name" value="Cullin_repeat-like_dom_sf"/>
</dbReference>
<sequence length="101" mass="12016">MYHRNWDEYSKGAEYMDCLYRYLNTQFIKKNKLTEADLQYGYGGLDMSETLMEIGELALDMWKRLMIEPLQTVLIRMLLCEIKKLVPGRGGRMSRLRNTRV</sequence>
<organism evidence="1 2">
    <name type="scientific">Notechis scutatus</name>
    <name type="common">mainland tiger snake</name>
    <dbReference type="NCBI Taxonomy" id="8663"/>
    <lineage>
        <taxon>Eukaryota</taxon>
        <taxon>Metazoa</taxon>
        <taxon>Chordata</taxon>
        <taxon>Craniata</taxon>
        <taxon>Vertebrata</taxon>
        <taxon>Euteleostomi</taxon>
        <taxon>Lepidosauria</taxon>
        <taxon>Squamata</taxon>
        <taxon>Bifurcata</taxon>
        <taxon>Unidentata</taxon>
        <taxon>Episquamata</taxon>
        <taxon>Toxicofera</taxon>
        <taxon>Serpentes</taxon>
        <taxon>Colubroidea</taxon>
        <taxon>Elapidae</taxon>
        <taxon>Hydrophiinae</taxon>
        <taxon>Notechis</taxon>
    </lineage>
</organism>
<dbReference type="KEGG" id="nss:113428087"/>
<reference evidence="2" key="1">
    <citation type="submission" date="2025-08" db="UniProtKB">
        <authorList>
            <consortium name="RefSeq"/>
        </authorList>
    </citation>
    <scope>IDENTIFICATION</scope>
</reference>
<name>A0A6J1VTL9_9SAUR</name>
<evidence type="ECO:0000313" key="2">
    <source>
        <dbReference type="RefSeq" id="XP_026546437.1"/>
    </source>
</evidence>
<accession>A0A6J1VTL9</accession>
<proteinExistence type="predicted"/>
<gene>
    <name evidence="2" type="primary">LOC113428087</name>
</gene>
<dbReference type="Proteomes" id="UP000504612">
    <property type="component" value="Unplaced"/>
</dbReference>
<dbReference type="GeneID" id="113428087"/>
<dbReference type="Gene3D" id="1.20.1310.10">
    <property type="entry name" value="Cullin Repeats"/>
    <property type="match status" value="1"/>
</dbReference>
<evidence type="ECO:0000313" key="1">
    <source>
        <dbReference type="Proteomes" id="UP000504612"/>
    </source>
</evidence>
<dbReference type="RefSeq" id="XP_026546437.1">
    <property type="nucleotide sequence ID" value="XM_026690652.1"/>
</dbReference>
<dbReference type="SUPFAM" id="SSF74788">
    <property type="entry name" value="Cullin repeat-like"/>
    <property type="match status" value="1"/>
</dbReference>